<dbReference type="SUPFAM" id="SSF48452">
    <property type="entry name" value="TPR-like"/>
    <property type="match status" value="1"/>
</dbReference>
<evidence type="ECO:0000256" key="4">
    <source>
        <dbReference type="ARBA" id="ARBA00023136"/>
    </source>
</evidence>
<evidence type="ECO:0000313" key="8">
    <source>
        <dbReference type="EMBL" id="OQP63728.1"/>
    </source>
</evidence>
<dbReference type="InterPro" id="IPR012944">
    <property type="entry name" value="SusD_RagB_dom"/>
</dbReference>
<dbReference type="Proteomes" id="UP000192796">
    <property type="component" value="Unassembled WGS sequence"/>
</dbReference>
<dbReference type="InterPro" id="IPR033985">
    <property type="entry name" value="SusD-like_N"/>
</dbReference>
<sequence>MKLYYKLFTLIILSTALGSCKRYLDIAPISNQSTNNFFKSESDIDQALAGVYNALLPFPDVNNYNLSECHTNNYIIASVDAQRDYFTINHFDVTPLMGTIEASWTNSYKLVGRANQILDVIDNITFLDDTKRLREKSEARFLRAYAYFELVKLFGAVPLIDHMVTSAESLNYGRTSADSIYNFIIAELQDAADGLPYKYANAADAGRVTKLAAWGLLGKAHMFLAGYPYKKSDHYQTAQTILKKVLDQENVNWKFAPTYAELFKAANDNKYHLFEVQYIVGGQGYGSPIPGEVVPNDLTTSLLPYGVYYIQGAPSRDLINSYEPGDKRMFATIDTLYRNKTNVWTRRDWVRKFLDSSVAATTKTNSDWPVNFPLLRSEEVMLLYAEAVNETSGPTTEAVAILNRIRSRAGLPAVTPANATDFRLAMEKERRHEFAWEGLYWFDLVRTNRFLDVLNPFLTTNYQKSIDANKCLYPVPQPEINIKPGLYGQNNGY</sequence>
<dbReference type="Gene3D" id="1.25.40.390">
    <property type="match status" value="1"/>
</dbReference>
<evidence type="ECO:0008006" key="10">
    <source>
        <dbReference type="Google" id="ProtNLM"/>
    </source>
</evidence>
<dbReference type="Pfam" id="PF07980">
    <property type="entry name" value="SusD_RagB"/>
    <property type="match status" value="1"/>
</dbReference>
<evidence type="ECO:0000256" key="1">
    <source>
        <dbReference type="ARBA" id="ARBA00004442"/>
    </source>
</evidence>
<dbReference type="EMBL" id="LVYD01000044">
    <property type="protein sequence ID" value="OQP63728.1"/>
    <property type="molecule type" value="Genomic_DNA"/>
</dbReference>
<gene>
    <name evidence="8" type="ORF">A3860_22565</name>
</gene>
<dbReference type="OrthoDB" id="993981at2"/>
<dbReference type="Pfam" id="PF14322">
    <property type="entry name" value="SusD-like_3"/>
    <property type="match status" value="1"/>
</dbReference>
<evidence type="ECO:0000259" key="6">
    <source>
        <dbReference type="Pfam" id="PF07980"/>
    </source>
</evidence>
<keyword evidence="4" id="KW-0472">Membrane</keyword>
<reference evidence="8 9" key="1">
    <citation type="submission" date="2016-03" db="EMBL/GenBank/DDBJ databases">
        <title>Niastella vici sp. nov., isolated from farmland soil.</title>
        <authorList>
            <person name="Chen L."/>
            <person name="Wang D."/>
            <person name="Yang S."/>
            <person name="Wang G."/>
        </authorList>
    </citation>
    <scope>NUCLEOTIDE SEQUENCE [LARGE SCALE GENOMIC DNA]</scope>
    <source>
        <strain evidence="8 9">DJ57</strain>
    </source>
</reference>
<protein>
    <recommendedName>
        <fullName evidence="10">Carbohydrate-binding protein SusD</fullName>
    </recommendedName>
</protein>
<feature type="domain" description="RagB/SusD" evidence="6">
    <location>
        <begin position="349"/>
        <end position="493"/>
    </location>
</feature>
<evidence type="ECO:0000256" key="2">
    <source>
        <dbReference type="ARBA" id="ARBA00006275"/>
    </source>
</evidence>
<evidence type="ECO:0000256" key="5">
    <source>
        <dbReference type="ARBA" id="ARBA00023237"/>
    </source>
</evidence>
<organism evidence="8 9">
    <name type="scientific">Niastella vici</name>
    <dbReference type="NCBI Taxonomy" id="1703345"/>
    <lineage>
        <taxon>Bacteria</taxon>
        <taxon>Pseudomonadati</taxon>
        <taxon>Bacteroidota</taxon>
        <taxon>Chitinophagia</taxon>
        <taxon>Chitinophagales</taxon>
        <taxon>Chitinophagaceae</taxon>
        <taxon>Niastella</taxon>
    </lineage>
</organism>
<comment type="similarity">
    <text evidence="2">Belongs to the SusD family.</text>
</comment>
<accession>A0A1V9FZM9</accession>
<dbReference type="RefSeq" id="WP_158085249.1">
    <property type="nucleotide sequence ID" value="NZ_LVYD01000044.1"/>
</dbReference>
<dbReference type="CDD" id="cd08977">
    <property type="entry name" value="SusD"/>
    <property type="match status" value="1"/>
</dbReference>
<keyword evidence="3" id="KW-0732">Signal</keyword>
<evidence type="ECO:0000256" key="3">
    <source>
        <dbReference type="ARBA" id="ARBA00022729"/>
    </source>
</evidence>
<keyword evidence="9" id="KW-1185">Reference proteome</keyword>
<proteinExistence type="inferred from homology"/>
<keyword evidence="5" id="KW-0998">Cell outer membrane</keyword>
<dbReference type="PROSITE" id="PS51257">
    <property type="entry name" value="PROKAR_LIPOPROTEIN"/>
    <property type="match status" value="1"/>
</dbReference>
<evidence type="ECO:0000259" key="7">
    <source>
        <dbReference type="Pfam" id="PF14322"/>
    </source>
</evidence>
<evidence type="ECO:0000313" key="9">
    <source>
        <dbReference type="Proteomes" id="UP000192796"/>
    </source>
</evidence>
<comment type="subcellular location">
    <subcellularLocation>
        <location evidence="1">Cell outer membrane</location>
    </subcellularLocation>
</comment>
<dbReference type="GO" id="GO:0009279">
    <property type="term" value="C:cell outer membrane"/>
    <property type="evidence" value="ECO:0007669"/>
    <property type="project" value="UniProtKB-SubCell"/>
</dbReference>
<name>A0A1V9FZM9_9BACT</name>
<comment type="caution">
    <text evidence="8">The sequence shown here is derived from an EMBL/GenBank/DDBJ whole genome shotgun (WGS) entry which is preliminary data.</text>
</comment>
<dbReference type="InterPro" id="IPR011990">
    <property type="entry name" value="TPR-like_helical_dom_sf"/>
</dbReference>
<dbReference type="AlphaFoldDB" id="A0A1V9FZM9"/>
<feature type="domain" description="SusD-like N-terminal" evidence="7">
    <location>
        <begin position="23"/>
        <end position="219"/>
    </location>
</feature>
<dbReference type="STRING" id="1703345.A3860_22565"/>